<reference evidence="6" key="1">
    <citation type="submission" date="2021-01" db="EMBL/GenBank/DDBJ databases">
        <authorList>
            <person name="Eckstrom K.M.E."/>
        </authorList>
    </citation>
    <scope>NUCLEOTIDE SEQUENCE</scope>
    <source>
        <strain evidence="6">UVCC 0001</strain>
    </source>
</reference>
<feature type="coiled-coil region" evidence="4">
    <location>
        <begin position="1172"/>
        <end position="1199"/>
    </location>
</feature>
<feature type="region of interest" description="Disordered" evidence="5">
    <location>
        <begin position="917"/>
        <end position="971"/>
    </location>
</feature>
<dbReference type="GO" id="GO:1902369">
    <property type="term" value="P:negative regulation of RNA catabolic process"/>
    <property type="evidence" value="ECO:0007669"/>
    <property type="project" value="TreeGrafter"/>
</dbReference>
<organism evidence="6 7">
    <name type="scientific">Prototheca wickerhamii</name>
    <dbReference type="NCBI Taxonomy" id="3111"/>
    <lineage>
        <taxon>Eukaryota</taxon>
        <taxon>Viridiplantae</taxon>
        <taxon>Chlorophyta</taxon>
        <taxon>core chlorophytes</taxon>
        <taxon>Trebouxiophyceae</taxon>
        <taxon>Chlorellales</taxon>
        <taxon>Chlorellaceae</taxon>
        <taxon>Prototheca</taxon>
    </lineage>
</organism>
<keyword evidence="4" id="KW-0175">Coiled coil</keyword>
<keyword evidence="7" id="KW-1185">Reference proteome</keyword>
<feature type="compositionally biased region" description="Low complexity" evidence="5">
    <location>
        <begin position="210"/>
        <end position="234"/>
    </location>
</feature>
<evidence type="ECO:0000256" key="2">
    <source>
        <dbReference type="ARBA" id="ARBA00009265"/>
    </source>
</evidence>
<accession>A0AAD9MJ05</accession>
<sequence length="1240" mass="130437">MGLSHDKIAAQLGRRVASERATAEKKIAILERALQHHPDSDELLLALLAAARPLCDERELDARWQRALGRRPGSAPLWRAYLELCRGRSFAGFRVTGLAETYARAIQALGLELQKLRDAGGEAEVSIHLERETVGLVLQSLLLLRQAGLTEWFVAAAQTLLEFQLFAPPDWGDEARAAMFEDFWASGAPFIGEDGAGGWRRWLDGAQESAAVARPASSREAAPAAAPDSEPARATGQWSGWESLGAAVQAKFGHSLHFDDEGGGDIGDERSKIDDNDDDVDGEVAEEEPEDEEALMARLGLELDQALESREQVSDDVLRDWLALERARTAAQEELVLGILTLLDAPLPPLALASGSPAALDLAVLQDAPLELTHTGNGVDAPPRDRWFLCDPGRVDFLVKTLVLLVDCSAADLAAGGGPAEATVPLSEHSCRCIRLALLEGVRLAQGTAAARQLSKQLLAQQRSDTYLWEALAARKIAYACLSSRGTAPLTPDDPYAPLVLLTVRLECGAVEREADDDCPRALLPLRSVSETQRKAGLRLLAWYGTAGGVELPAAGGAAPSDLTPSEETAARRGFQMLLGRATAVGADALSEPTAAAVLAAAAFEQMARRTPVAALTVLDGVLGALNIGAEPGAPEPPRETRQASALLDRLRRARRRPATGQGSAACELLAVARAELAVRAAGELIPPAVAPAEAAHHLLITTLPAFPASAPALRLLPQAAALGPGLTLARAALRALRDAAPLPALCAALPQLEAAVGSPTGVVRRALEAALAQGPLHRVPGAGGRCWRSRAGSGGGHARRAALRAVATCPWAKDLWLQGLTAMLGRAPAQELADLVQAMRDKQVSRDADAEESLQPIQTPSTDTAREGPGTPDSSLDWEYLHADDFREGSPGERTPVRSPRAVLGGERLFQHELAVSTRGSLPRSPVSEPSDVPSPALLERGPASVASPNSVRSLNADGLVSEPASDTESHYTNDLMAAGEPEDEAIGSPMSRLSSAADLERLMRERAPGPSGPPSVVDEDLGSGAATPVPPLGLAARAYLATADQLAVATASVARLLRAVGALSERATCGAWLALVDLVETLRRGLVRATPAGLGAAPLLASLRSSLLRGQERVAGVIVRAQDALAGEAKPAFKRAGAARRRLLDHWPVLALAAGCAAASAALYRSVALNARLAARLSQREAELAELVSRIMALQRSMTRQHSARGVPMIAHASCASASWHHAHFGASHLHHGSFGVV</sequence>
<evidence type="ECO:0000313" key="6">
    <source>
        <dbReference type="EMBL" id="KAK2079142.1"/>
    </source>
</evidence>
<dbReference type="InterPro" id="IPR011990">
    <property type="entry name" value="TPR-like_helical_dom_sf"/>
</dbReference>
<dbReference type="PANTHER" id="PTHR13471:SF0">
    <property type="entry name" value="NUCLEAR EXOSOME REGULATOR NRDE2"/>
    <property type="match status" value="1"/>
</dbReference>
<feature type="compositionally biased region" description="Low complexity" evidence="5">
    <location>
        <begin position="924"/>
        <end position="937"/>
    </location>
</feature>
<protein>
    <submittedName>
        <fullName evidence="6">Uncharacterized protein</fullName>
    </submittedName>
</protein>
<proteinExistence type="inferred from homology"/>
<comment type="subcellular location">
    <subcellularLocation>
        <location evidence="1">Nucleus</location>
    </subcellularLocation>
</comment>
<dbReference type="PANTHER" id="PTHR13471">
    <property type="entry name" value="TETRATRICOPEPTIDE-LIKE HELICAL"/>
    <property type="match status" value="1"/>
</dbReference>
<evidence type="ECO:0000256" key="5">
    <source>
        <dbReference type="SAM" id="MobiDB-lite"/>
    </source>
</evidence>
<comment type="similarity">
    <text evidence="2">Belongs to the NRDE2 family.</text>
</comment>
<feature type="region of interest" description="Disordered" evidence="5">
    <location>
        <begin position="210"/>
        <end position="237"/>
    </location>
</feature>
<evidence type="ECO:0000256" key="3">
    <source>
        <dbReference type="ARBA" id="ARBA00023242"/>
    </source>
</evidence>
<feature type="region of interest" description="Disordered" evidence="5">
    <location>
        <begin position="258"/>
        <end position="289"/>
    </location>
</feature>
<name>A0AAD9MJ05_PROWI</name>
<feature type="region of interest" description="Disordered" evidence="5">
    <location>
        <begin position="887"/>
        <end position="906"/>
    </location>
</feature>
<gene>
    <name evidence="6" type="ORF">QBZ16_002833</name>
</gene>
<dbReference type="GO" id="GO:0071013">
    <property type="term" value="C:catalytic step 2 spliceosome"/>
    <property type="evidence" value="ECO:0007669"/>
    <property type="project" value="TreeGrafter"/>
</dbReference>
<feature type="region of interest" description="Disordered" evidence="5">
    <location>
        <begin position="1007"/>
        <end position="1026"/>
    </location>
</feature>
<dbReference type="GO" id="GO:0031048">
    <property type="term" value="P:regulatory ncRNA-mediated heterochromatin formation"/>
    <property type="evidence" value="ECO:0007669"/>
    <property type="project" value="TreeGrafter"/>
</dbReference>
<evidence type="ECO:0000256" key="1">
    <source>
        <dbReference type="ARBA" id="ARBA00004123"/>
    </source>
</evidence>
<evidence type="ECO:0000256" key="4">
    <source>
        <dbReference type="SAM" id="Coils"/>
    </source>
</evidence>
<dbReference type="Gene3D" id="1.25.40.10">
    <property type="entry name" value="Tetratricopeptide repeat domain"/>
    <property type="match status" value="1"/>
</dbReference>
<comment type="caution">
    <text evidence="6">The sequence shown here is derived from an EMBL/GenBank/DDBJ whole genome shotgun (WGS) entry which is preliminary data.</text>
</comment>
<dbReference type="EMBL" id="JASFZW010000003">
    <property type="protein sequence ID" value="KAK2079142.1"/>
    <property type="molecule type" value="Genomic_DNA"/>
</dbReference>
<dbReference type="AlphaFoldDB" id="A0AAD9MJ05"/>
<dbReference type="Pfam" id="PF08424">
    <property type="entry name" value="NRDE-2"/>
    <property type="match status" value="1"/>
</dbReference>
<dbReference type="Proteomes" id="UP001255856">
    <property type="component" value="Unassembled WGS sequence"/>
</dbReference>
<keyword evidence="3" id="KW-0539">Nucleus</keyword>
<dbReference type="InterPro" id="IPR013633">
    <property type="entry name" value="NRDE-2"/>
</dbReference>
<feature type="region of interest" description="Disordered" evidence="5">
    <location>
        <begin position="844"/>
        <end position="878"/>
    </location>
</feature>
<feature type="compositionally biased region" description="Acidic residues" evidence="5">
    <location>
        <begin position="275"/>
        <end position="289"/>
    </location>
</feature>
<evidence type="ECO:0000313" key="7">
    <source>
        <dbReference type="Proteomes" id="UP001255856"/>
    </source>
</evidence>